<evidence type="ECO:0000313" key="2">
    <source>
        <dbReference type="Proteomes" id="UP000199581"/>
    </source>
</evidence>
<dbReference type="EMBL" id="FOTO01000005">
    <property type="protein sequence ID" value="SFL71659.1"/>
    <property type="molecule type" value="Genomic_DNA"/>
</dbReference>
<comment type="caution">
    <text evidence="1">The sequence shown here is derived from an EMBL/GenBank/DDBJ whole genome shotgun (WGS) entry which is preliminary data.</text>
</comment>
<evidence type="ECO:0000313" key="1">
    <source>
        <dbReference type="EMBL" id="SFL71659.1"/>
    </source>
</evidence>
<proteinExistence type="predicted"/>
<reference evidence="1 2" key="1">
    <citation type="submission" date="2016-10" db="EMBL/GenBank/DDBJ databases">
        <authorList>
            <person name="Varghese N."/>
            <person name="Submissions S."/>
        </authorList>
    </citation>
    <scope>NUCLEOTIDE SEQUENCE [LARGE SCALE GENOMIC DNA]</scope>
    <source>
        <strain evidence="1 2">DSM 1741</strain>
    </source>
</reference>
<gene>
    <name evidence="1" type="ORF">SAMN05421830_105128</name>
</gene>
<sequence>MSTSEQHDILGELFREDRNLAAVPGLEELDSLIHACLAPTAPRPATGKKVLPLKSKAGASRKKTTHYLREDVFDGLTQAKVILKRLLPEGAKGRASKSNLVNYAVNTLLREIEEKGVDSPIIKRILEKK</sequence>
<keyword evidence="2" id="KW-1185">Reference proteome</keyword>
<name>A0A8G2FEA8_DESNO</name>
<organism evidence="1 2">
    <name type="scientific">Desulfomicrobium norvegicum (strain DSM 1741 / NCIMB 8310)</name>
    <name type="common">Desulfovibrio baculatus (strain Norway 4)</name>
    <name type="synonym">Desulfovibrio desulfuricans (strain Norway 4)</name>
    <dbReference type="NCBI Taxonomy" id="52561"/>
    <lineage>
        <taxon>Bacteria</taxon>
        <taxon>Pseudomonadati</taxon>
        <taxon>Thermodesulfobacteriota</taxon>
        <taxon>Desulfovibrionia</taxon>
        <taxon>Desulfovibrionales</taxon>
        <taxon>Desulfomicrobiaceae</taxon>
        <taxon>Desulfomicrobium</taxon>
    </lineage>
</organism>
<accession>A0A8G2FEA8</accession>
<dbReference type="RefSeq" id="WP_092191704.1">
    <property type="nucleotide sequence ID" value="NZ_FOTO01000005.1"/>
</dbReference>
<protein>
    <submittedName>
        <fullName evidence="1">Uncharacterized protein</fullName>
    </submittedName>
</protein>
<dbReference type="OrthoDB" id="5471299at2"/>
<dbReference type="AlphaFoldDB" id="A0A8G2FEA8"/>
<dbReference type="Proteomes" id="UP000199581">
    <property type="component" value="Unassembled WGS sequence"/>
</dbReference>